<dbReference type="EMBL" id="CALNXK010000070">
    <property type="protein sequence ID" value="CAH3142898.1"/>
    <property type="molecule type" value="Genomic_DNA"/>
</dbReference>
<keyword evidence="5" id="KW-1185">Reference proteome</keyword>
<keyword evidence="1 2" id="KW-0833">Ubl conjugation pathway</keyword>
<proteinExistence type="predicted"/>
<protein>
    <recommendedName>
        <fullName evidence="3">HECT domain-containing protein</fullName>
    </recommendedName>
</protein>
<dbReference type="Proteomes" id="UP001159405">
    <property type="component" value="Unassembled WGS sequence"/>
</dbReference>
<evidence type="ECO:0000313" key="5">
    <source>
        <dbReference type="Proteomes" id="UP001159405"/>
    </source>
</evidence>
<dbReference type="InterPro" id="IPR000569">
    <property type="entry name" value="HECT_dom"/>
</dbReference>
<dbReference type="InterPro" id="IPR035983">
    <property type="entry name" value="Hect_E3_ubiquitin_ligase"/>
</dbReference>
<comment type="caution">
    <text evidence="4">The sequence shown here is derived from an EMBL/GenBank/DDBJ whole genome shotgun (WGS) entry which is preliminary data.</text>
</comment>
<comment type="caution">
    <text evidence="2">Lacks conserved residue(s) required for the propagation of feature annotation.</text>
</comment>
<organism evidence="4 5">
    <name type="scientific">Porites lobata</name>
    <dbReference type="NCBI Taxonomy" id="104759"/>
    <lineage>
        <taxon>Eukaryota</taxon>
        <taxon>Metazoa</taxon>
        <taxon>Cnidaria</taxon>
        <taxon>Anthozoa</taxon>
        <taxon>Hexacorallia</taxon>
        <taxon>Scleractinia</taxon>
        <taxon>Fungiina</taxon>
        <taxon>Poritidae</taxon>
        <taxon>Porites</taxon>
    </lineage>
</organism>
<gene>
    <name evidence="4" type="ORF">PLOB_00043183</name>
</gene>
<evidence type="ECO:0000259" key="3">
    <source>
        <dbReference type="PROSITE" id="PS50237"/>
    </source>
</evidence>
<dbReference type="PROSITE" id="PS50237">
    <property type="entry name" value="HECT"/>
    <property type="match status" value="1"/>
</dbReference>
<accession>A0ABN8PGZ8</accession>
<sequence length="509" mass="57307">MTQREAGQGIFKSALLKAEKKKKEERKLTGKNMKTRDQQVQVKFAQAKSNITDITLKRVALQKHLAFTIFLPKDHEYLLLYPDFQQVKYIPGTTQPFTLQRYKECLGKPYQRITLFLCDEEDFMDQDADFLAAIEASLLDQQTATSSNASDTDQQARKNQSLNAILASFQADTFQQHPEADETVSIIISRKSVLQSTLRAIERKTFSFFKPVIVTFAGEEAVDAGGPKREFFRLLMSSIRESAAFSGSWFSHDLNQLSSQKYTLYGKLVAWSVLQGGTGPRCLSSEGYKIHRGATFDQALAIEDVADVQMKEILRATAKCCSKEEFDGVITKHADQIAQYGYPNIYTAKLAQKKEVVDCLLRQNFVCGVHAEFSQFMEGMDTTGNFGFIVKENQSVFDAILSSKHDKLTLGAFSSLYELDRSEKGSNNRSREDSTIYCFELFLKDLEEGEADGLTLEDLLVFITRADSVPPLGFQQLTDFCAVLRLHWKCPPSSLVINMCPNFAFAKGC</sequence>
<evidence type="ECO:0000256" key="1">
    <source>
        <dbReference type="ARBA" id="ARBA00022786"/>
    </source>
</evidence>
<dbReference type="SUPFAM" id="SSF56204">
    <property type="entry name" value="Hect, E3 ligase catalytic domain"/>
    <property type="match status" value="1"/>
</dbReference>
<feature type="domain" description="HECT" evidence="3">
    <location>
        <begin position="204"/>
        <end position="239"/>
    </location>
</feature>
<evidence type="ECO:0000256" key="2">
    <source>
        <dbReference type="PROSITE-ProRule" id="PRU00104"/>
    </source>
</evidence>
<reference evidence="4 5" key="1">
    <citation type="submission" date="2022-05" db="EMBL/GenBank/DDBJ databases">
        <authorList>
            <consortium name="Genoscope - CEA"/>
            <person name="William W."/>
        </authorList>
    </citation>
    <scope>NUCLEOTIDE SEQUENCE [LARGE SCALE GENOMIC DNA]</scope>
</reference>
<name>A0ABN8PGZ8_9CNID</name>
<dbReference type="Gene3D" id="3.90.1750.10">
    <property type="entry name" value="Hect, E3 ligase catalytic domains"/>
    <property type="match status" value="1"/>
</dbReference>
<evidence type="ECO:0000313" key="4">
    <source>
        <dbReference type="EMBL" id="CAH3142898.1"/>
    </source>
</evidence>